<reference evidence="7" key="1">
    <citation type="submission" date="2019-08" db="EMBL/GenBank/DDBJ databases">
        <title>The improved chromosome-level genome for the pearl oyster Pinctada fucata martensii using PacBio sequencing and Hi-C.</title>
        <authorList>
            <person name="Zheng Z."/>
        </authorList>
    </citation>
    <scope>NUCLEOTIDE SEQUENCE</scope>
    <source>
        <strain evidence="7">ZZ-2019</strain>
        <tissue evidence="7">Adductor muscle</tissue>
    </source>
</reference>
<keyword evidence="2" id="KW-0479">Metal-binding</keyword>
<comment type="caution">
    <text evidence="7">The sequence shown here is derived from an EMBL/GenBank/DDBJ whole genome shotgun (WGS) entry which is preliminary data.</text>
</comment>
<evidence type="ECO:0000313" key="8">
    <source>
        <dbReference type="Proteomes" id="UP001186944"/>
    </source>
</evidence>
<evidence type="ECO:0000313" key="7">
    <source>
        <dbReference type="EMBL" id="KAK3083782.1"/>
    </source>
</evidence>
<dbReference type="GO" id="GO:0016491">
    <property type="term" value="F:oxidoreductase activity"/>
    <property type="evidence" value="ECO:0007669"/>
    <property type="project" value="UniProtKB-KW"/>
</dbReference>
<sequence>MYPYRISVDDHDLLVIESDGYKIQPVVVESLIIHPGERFDFVIYATQPVDNYWIRGETLEVNRRTIAEAILRYKGAPTQNPTTSRKKCTANETCLVLNCPFSFYPKMKHINCMTFDKVKIMTVLDQPPAATQGKFQEHFLNFAFPGPDFAPDSINGIAFTFPGVSAISQPDGITQPCSKSDCGEEKICFCTHSLDLNQGDTVQMVITNMGRGKGWSHPVHMHGHSFYVLKMGLGNYNHTTGEFISQNSDIDCGGGKPQDQSMCNQPRWSNQSWSNGNVPGLNLKNPPRKDTVIVPSGGYVVIRIRADNPGLWIMHCHIQLHSADGMALVLNESFANLPKVPNGFPTCGGFRRDTPSKYIKAIFYIRKEGISNKTRLQHQQQHTKHPK</sequence>
<dbReference type="InterPro" id="IPR045087">
    <property type="entry name" value="Cu-oxidase_fam"/>
</dbReference>
<dbReference type="InterPro" id="IPR001117">
    <property type="entry name" value="Cu-oxidase_2nd"/>
</dbReference>
<feature type="domain" description="Plastocyanin-like" evidence="5">
    <location>
        <begin position="5"/>
        <end position="76"/>
    </location>
</feature>
<organism evidence="7 8">
    <name type="scientific">Pinctada imbricata</name>
    <name type="common">Atlantic pearl-oyster</name>
    <name type="synonym">Pinctada martensii</name>
    <dbReference type="NCBI Taxonomy" id="66713"/>
    <lineage>
        <taxon>Eukaryota</taxon>
        <taxon>Metazoa</taxon>
        <taxon>Spiralia</taxon>
        <taxon>Lophotrochozoa</taxon>
        <taxon>Mollusca</taxon>
        <taxon>Bivalvia</taxon>
        <taxon>Autobranchia</taxon>
        <taxon>Pteriomorphia</taxon>
        <taxon>Pterioida</taxon>
        <taxon>Pterioidea</taxon>
        <taxon>Pteriidae</taxon>
        <taxon>Pinctada</taxon>
    </lineage>
</organism>
<dbReference type="InterPro" id="IPR002355">
    <property type="entry name" value="Cu_oxidase_Cu_BS"/>
</dbReference>
<dbReference type="Pfam" id="PF07731">
    <property type="entry name" value="Cu-oxidase_2"/>
    <property type="match status" value="1"/>
</dbReference>
<accession>A0AA89BJW1</accession>
<dbReference type="EMBL" id="VSWD01000013">
    <property type="protein sequence ID" value="KAK3083782.1"/>
    <property type="molecule type" value="Genomic_DNA"/>
</dbReference>
<comment type="similarity">
    <text evidence="1">Belongs to the multicopper oxidase family.</text>
</comment>
<keyword evidence="8" id="KW-1185">Reference proteome</keyword>
<name>A0AA89BJW1_PINIB</name>
<dbReference type="CDD" id="cd13905">
    <property type="entry name" value="CuRO_3_tcLLC2_insect_like"/>
    <property type="match status" value="1"/>
</dbReference>
<evidence type="ECO:0000259" key="5">
    <source>
        <dbReference type="Pfam" id="PF00394"/>
    </source>
</evidence>
<evidence type="ECO:0000256" key="2">
    <source>
        <dbReference type="ARBA" id="ARBA00022723"/>
    </source>
</evidence>
<proteinExistence type="inferred from homology"/>
<dbReference type="FunFam" id="2.60.40.420:FF:000045">
    <property type="entry name" value="Laccase 2"/>
    <property type="match status" value="1"/>
</dbReference>
<evidence type="ECO:0000259" key="6">
    <source>
        <dbReference type="Pfam" id="PF07731"/>
    </source>
</evidence>
<keyword evidence="4" id="KW-0186">Copper</keyword>
<dbReference type="Pfam" id="PF00394">
    <property type="entry name" value="Cu-oxidase"/>
    <property type="match status" value="1"/>
</dbReference>
<dbReference type="PROSITE" id="PS00080">
    <property type="entry name" value="MULTICOPPER_OXIDASE2"/>
    <property type="match status" value="1"/>
</dbReference>
<keyword evidence="3" id="KW-0560">Oxidoreductase</keyword>
<dbReference type="Gene3D" id="2.60.40.420">
    <property type="entry name" value="Cupredoxins - blue copper proteins"/>
    <property type="match status" value="2"/>
</dbReference>
<gene>
    <name evidence="7" type="ORF">FSP39_003158</name>
</gene>
<dbReference type="AlphaFoldDB" id="A0AA89BJW1"/>
<dbReference type="InterPro" id="IPR008972">
    <property type="entry name" value="Cupredoxin"/>
</dbReference>
<feature type="domain" description="Plastocyanin-like" evidence="6">
    <location>
        <begin position="183"/>
        <end position="332"/>
    </location>
</feature>
<dbReference type="PANTHER" id="PTHR11709:SF394">
    <property type="entry name" value="FI03373P-RELATED"/>
    <property type="match status" value="1"/>
</dbReference>
<dbReference type="PANTHER" id="PTHR11709">
    <property type="entry name" value="MULTI-COPPER OXIDASE"/>
    <property type="match status" value="1"/>
</dbReference>
<dbReference type="GO" id="GO:0005886">
    <property type="term" value="C:plasma membrane"/>
    <property type="evidence" value="ECO:0007669"/>
    <property type="project" value="TreeGrafter"/>
</dbReference>
<dbReference type="GO" id="GO:0005507">
    <property type="term" value="F:copper ion binding"/>
    <property type="evidence" value="ECO:0007669"/>
    <property type="project" value="InterPro"/>
</dbReference>
<evidence type="ECO:0000256" key="3">
    <source>
        <dbReference type="ARBA" id="ARBA00023002"/>
    </source>
</evidence>
<evidence type="ECO:0000256" key="4">
    <source>
        <dbReference type="ARBA" id="ARBA00023008"/>
    </source>
</evidence>
<dbReference type="SUPFAM" id="SSF49503">
    <property type="entry name" value="Cupredoxins"/>
    <property type="match status" value="2"/>
</dbReference>
<dbReference type="Proteomes" id="UP001186944">
    <property type="component" value="Unassembled WGS sequence"/>
</dbReference>
<protein>
    <submittedName>
        <fullName evidence="7">Uncharacterized protein</fullName>
    </submittedName>
</protein>
<dbReference type="GO" id="GO:0006826">
    <property type="term" value="P:iron ion transport"/>
    <property type="evidence" value="ECO:0007669"/>
    <property type="project" value="TreeGrafter"/>
</dbReference>
<dbReference type="InterPro" id="IPR011706">
    <property type="entry name" value="Cu-oxidase_C"/>
</dbReference>
<evidence type="ECO:0000256" key="1">
    <source>
        <dbReference type="ARBA" id="ARBA00010609"/>
    </source>
</evidence>